<evidence type="ECO:0000313" key="1">
    <source>
        <dbReference type="EMBL" id="TNN39941.1"/>
    </source>
</evidence>
<gene>
    <name evidence="1" type="ORF">EYF80_049898</name>
</gene>
<proteinExistence type="predicted"/>
<keyword evidence="2" id="KW-1185">Reference proteome</keyword>
<protein>
    <submittedName>
        <fullName evidence="1">Uncharacterized protein</fullName>
    </submittedName>
</protein>
<sequence length="182" mass="18932">MWEVTVETKHGCIEGVKASRPDELIWSQLTGVTTIPGLRGEAARGRELAGGDERSEVRAVWAQHVLSVFSSNGISGTRTSSSQSGANTLNELHLTMRRGRGLCDGGDGAAGYEGRPVLILRGGGGQSAERPLGLKRRRRAAVACPARGLGARLGAVLGRAGGSGVVVAAERPEHAPFLRGSS</sequence>
<evidence type="ECO:0000313" key="2">
    <source>
        <dbReference type="Proteomes" id="UP000314294"/>
    </source>
</evidence>
<name>A0A4Z2FG65_9TELE</name>
<dbReference type="AlphaFoldDB" id="A0A4Z2FG65"/>
<accession>A0A4Z2FG65</accession>
<reference evidence="1 2" key="1">
    <citation type="submission" date="2019-03" db="EMBL/GenBank/DDBJ databases">
        <title>First draft genome of Liparis tanakae, snailfish: a comprehensive survey of snailfish specific genes.</title>
        <authorList>
            <person name="Kim W."/>
            <person name="Song I."/>
            <person name="Jeong J.-H."/>
            <person name="Kim D."/>
            <person name="Kim S."/>
            <person name="Ryu S."/>
            <person name="Song J.Y."/>
            <person name="Lee S.K."/>
        </authorList>
    </citation>
    <scope>NUCLEOTIDE SEQUENCE [LARGE SCALE GENOMIC DNA]</scope>
    <source>
        <tissue evidence="1">Muscle</tissue>
    </source>
</reference>
<dbReference type="Proteomes" id="UP000314294">
    <property type="component" value="Unassembled WGS sequence"/>
</dbReference>
<comment type="caution">
    <text evidence="1">The sequence shown here is derived from an EMBL/GenBank/DDBJ whole genome shotgun (WGS) entry which is preliminary data.</text>
</comment>
<organism evidence="1 2">
    <name type="scientific">Liparis tanakae</name>
    <name type="common">Tanaka's snailfish</name>
    <dbReference type="NCBI Taxonomy" id="230148"/>
    <lineage>
        <taxon>Eukaryota</taxon>
        <taxon>Metazoa</taxon>
        <taxon>Chordata</taxon>
        <taxon>Craniata</taxon>
        <taxon>Vertebrata</taxon>
        <taxon>Euteleostomi</taxon>
        <taxon>Actinopterygii</taxon>
        <taxon>Neopterygii</taxon>
        <taxon>Teleostei</taxon>
        <taxon>Neoteleostei</taxon>
        <taxon>Acanthomorphata</taxon>
        <taxon>Eupercaria</taxon>
        <taxon>Perciformes</taxon>
        <taxon>Cottioidei</taxon>
        <taxon>Cottales</taxon>
        <taxon>Liparidae</taxon>
        <taxon>Liparis</taxon>
    </lineage>
</organism>
<dbReference type="EMBL" id="SRLO01001233">
    <property type="protein sequence ID" value="TNN39941.1"/>
    <property type="molecule type" value="Genomic_DNA"/>
</dbReference>